<dbReference type="OrthoDB" id="9791248at2"/>
<evidence type="ECO:0000313" key="12">
    <source>
        <dbReference type="Proteomes" id="UP000297839"/>
    </source>
</evidence>
<organism evidence="11 12">
    <name type="scientific">Ramlibacter humi</name>
    <dbReference type="NCBI Taxonomy" id="2530451"/>
    <lineage>
        <taxon>Bacteria</taxon>
        <taxon>Pseudomonadati</taxon>
        <taxon>Pseudomonadota</taxon>
        <taxon>Betaproteobacteria</taxon>
        <taxon>Burkholderiales</taxon>
        <taxon>Comamonadaceae</taxon>
        <taxon>Ramlibacter</taxon>
    </lineage>
</organism>
<dbReference type="EMBL" id="SMLK01000008">
    <property type="protein sequence ID" value="TFY97140.1"/>
    <property type="molecule type" value="Genomic_DNA"/>
</dbReference>
<dbReference type="GO" id="GO:0034257">
    <property type="term" value="F:nicotinamide riboside transmembrane transporter activity"/>
    <property type="evidence" value="ECO:0007669"/>
    <property type="project" value="InterPro"/>
</dbReference>
<keyword evidence="7 10" id="KW-0812">Transmembrane</keyword>
<accession>A0A4Z0BE95</accession>
<keyword evidence="9 10" id="KW-0472">Membrane</keyword>
<evidence type="ECO:0000256" key="3">
    <source>
        <dbReference type="ARBA" id="ARBA00006669"/>
    </source>
</evidence>
<evidence type="ECO:0000256" key="9">
    <source>
        <dbReference type="ARBA" id="ARBA00023136"/>
    </source>
</evidence>
<evidence type="ECO:0000256" key="7">
    <source>
        <dbReference type="ARBA" id="ARBA00022692"/>
    </source>
</evidence>
<reference evidence="11 12" key="1">
    <citation type="submission" date="2019-03" db="EMBL/GenBank/DDBJ databases">
        <title>Ramlibacter sp. 18x22-1, whole genome shotgun sequence.</title>
        <authorList>
            <person name="Zhang X."/>
            <person name="Feng G."/>
            <person name="Zhu H."/>
        </authorList>
    </citation>
    <scope>NUCLEOTIDE SEQUENCE [LARGE SCALE GENOMIC DNA]</scope>
    <source>
        <strain evidence="11 12">18x22-1</strain>
    </source>
</reference>
<comment type="caution">
    <text evidence="11">The sequence shown here is derived from an EMBL/GenBank/DDBJ whole genome shotgun (WGS) entry which is preliminary data.</text>
</comment>
<sequence>MAESLFATAFVLWGSPVSWLELAGVVISLVMVACNIREVHWGWPLAIVASLMYFAIFWRSKLYGDAGLQLFFATVAFWGWWQWLRGHRADGHELHVALLTPKQRFLTLLAGALLWPLTGLFLLRFTDTDVPWWDAFPTAWSLVGQYLLGRKYLENWVVWILVDVVGVGLFAYKGLWFTAALYAVFVVMCVAGLREWLRRLRAGAAA</sequence>
<evidence type="ECO:0000256" key="10">
    <source>
        <dbReference type="SAM" id="Phobius"/>
    </source>
</evidence>
<evidence type="ECO:0000256" key="4">
    <source>
        <dbReference type="ARBA" id="ARBA00017522"/>
    </source>
</evidence>
<keyword evidence="8 10" id="KW-1133">Transmembrane helix</keyword>
<keyword evidence="12" id="KW-1185">Reference proteome</keyword>
<feature type="transmembrane region" description="Helical" evidence="10">
    <location>
        <begin position="105"/>
        <end position="125"/>
    </location>
</feature>
<proteinExistence type="inferred from homology"/>
<dbReference type="NCBIfam" id="TIGR01528">
    <property type="entry name" value="NMN_trans_PnuC"/>
    <property type="match status" value="1"/>
</dbReference>
<dbReference type="Proteomes" id="UP000297839">
    <property type="component" value="Unassembled WGS sequence"/>
</dbReference>
<feature type="transmembrane region" description="Helical" evidence="10">
    <location>
        <begin position="66"/>
        <end position="84"/>
    </location>
</feature>
<evidence type="ECO:0000256" key="6">
    <source>
        <dbReference type="ARBA" id="ARBA00022475"/>
    </source>
</evidence>
<dbReference type="RefSeq" id="WP_135251338.1">
    <property type="nucleotide sequence ID" value="NZ_SMLK01000008.1"/>
</dbReference>
<feature type="transmembrane region" description="Helical" evidence="10">
    <location>
        <begin position="41"/>
        <end position="60"/>
    </location>
</feature>
<evidence type="ECO:0000256" key="5">
    <source>
        <dbReference type="ARBA" id="ARBA00022448"/>
    </source>
</evidence>
<comment type="function">
    <text evidence="1">Required for nicotinamide riboside transport across the inner membrane.</text>
</comment>
<evidence type="ECO:0000256" key="8">
    <source>
        <dbReference type="ARBA" id="ARBA00022989"/>
    </source>
</evidence>
<feature type="transmembrane region" description="Helical" evidence="10">
    <location>
        <begin position="6"/>
        <end position="34"/>
    </location>
</feature>
<name>A0A4Z0BE95_9BURK</name>
<protein>
    <recommendedName>
        <fullName evidence="4">Nicotinamide riboside transporter PnuC</fullName>
    </recommendedName>
</protein>
<evidence type="ECO:0000313" key="11">
    <source>
        <dbReference type="EMBL" id="TFY97140.1"/>
    </source>
</evidence>
<evidence type="ECO:0000256" key="2">
    <source>
        <dbReference type="ARBA" id="ARBA00004651"/>
    </source>
</evidence>
<keyword evidence="5" id="KW-0813">Transport</keyword>
<dbReference type="GO" id="GO:0005886">
    <property type="term" value="C:plasma membrane"/>
    <property type="evidence" value="ECO:0007669"/>
    <property type="project" value="UniProtKB-SubCell"/>
</dbReference>
<comment type="subcellular location">
    <subcellularLocation>
        <location evidence="2">Cell membrane</location>
        <topology evidence="2">Multi-pass membrane protein</topology>
    </subcellularLocation>
</comment>
<dbReference type="PANTHER" id="PTHR36122:SF2">
    <property type="entry name" value="NICOTINAMIDE RIBOSIDE TRANSPORTER PNUC"/>
    <property type="match status" value="1"/>
</dbReference>
<comment type="similarity">
    <text evidence="3">Belongs to the nicotinamide ribonucleoside (NR) uptake permease (TC 4.B.1) family.</text>
</comment>
<evidence type="ECO:0000256" key="1">
    <source>
        <dbReference type="ARBA" id="ARBA00002672"/>
    </source>
</evidence>
<dbReference type="Pfam" id="PF04973">
    <property type="entry name" value="NMN_transporter"/>
    <property type="match status" value="1"/>
</dbReference>
<dbReference type="AlphaFoldDB" id="A0A4Z0BE95"/>
<dbReference type="InterPro" id="IPR006419">
    <property type="entry name" value="NMN_transpt_PnuC"/>
</dbReference>
<feature type="transmembrane region" description="Helical" evidence="10">
    <location>
        <begin position="179"/>
        <end position="197"/>
    </location>
</feature>
<keyword evidence="6" id="KW-1003">Cell membrane</keyword>
<dbReference type="PANTHER" id="PTHR36122">
    <property type="entry name" value="NICOTINAMIDE RIBOSIDE TRANSPORTER PNUC"/>
    <property type="match status" value="1"/>
</dbReference>
<gene>
    <name evidence="11" type="ORF">EZ216_18825</name>
</gene>